<dbReference type="GO" id="GO:0016592">
    <property type="term" value="C:mediator complex"/>
    <property type="evidence" value="ECO:0007669"/>
    <property type="project" value="InterPro"/>
</dbReference>
<keyword evidence="4" id="KW-0804">Transcription</keyword>
<dbReference type="InterPro" id="IPR021627">
    <property type="entry name" value="Mediator_Med27"/>
</dbReference>
<dbReference type="Proteomes" id="UP000887540">
    <property type="component" value="Unplaced"/>
</dbReference>
<evidence type="ECO:0000256" key="3">
    <source>
        <dbReference type="ARBA" id="ARBA00023015"/>
    </source>
</evidence>
<accession>A0A914ELN9</accession>
<evidence type="ECO:0000313" key="6">
    <source>
        <dbReference type="Proteomes" id="UP000887540"/>
    </source>
</evidence>
<evidence type="ECO:0000313" key="7">
    <source>
        <dbReference type="WBParaSite" id="ACRNAN_scaffold9090.g19308.t1"/>
    </source>
</evidence>
<dbReference type="AlphaFoldDB" id="A0A914ELN9"/>
<sequence length="201" mass="23232">MEAQGQSSSTGKNPLKNSSLVTNEENLHREFELALQEIFGSTRNPYMRRCQFRFVEQSPSNCAFEIKFMHPVGRSQFCALKMIFLIKNGSFDYVQFIAPHEEWTFSDYNQHQLDLDKESRYCLYRRLTMYGNLYLISAISLVPAAGPKQTIGNVIQVFIRLAAIFSTPCKVCKKILKDFMPPIVFTDIIRDPRSIVHESCR</sequence>
<dbReference type="Pfam" id="PF11571">
    <property type="entry name" value="Med27"/>
    <property type="match status" value="1"/>
</dbReference>
<comment type="subcellular location">
    <subcellularLocation>
        <location evidence="1">Nucleus</location>
    </subcellularLocation>
</comment>
<keyword evidence="6" id="KW-1185">Reference proteome</keyword>
<proteinExistence type="inferred from homology"/>
<keyword evidence="3" id="KW-0805">Transcription regulation</keyword>
<evidence type="ECO:0000256" key="5">
    <source>
        <dbReference type="ARBA" id="ARBA00023242"/>
    </source>
</evidence>
<name>A0A914ELN9_9BILA</name>
<reference evidence="7" key="1">
    <citation type="submission" date="2022-11" db="UniProtKB">
        <authorList>
            <consortium name="WormBaseParasite"/>
        </authorList>
    </citation>
    <scope>IDENTIFICATION</scope>
</reference>
<evidence type="ECO:0000256" key="2">
    <source>
        <dbReference type="ARBA" id="ARBA00008048"/>
    </source>
</evidence>
<dbReference type="WBParaSite" id="ACRNAN_scaffold9090.g19308.t1">
    <property type="protein sequence ID" value="ACRNAN_scaffold9090.g19308.t1"/>
    <property type="gene ID" value="ACRNAN_scaffold9090.g19308"/>
</dbReference>
<evidence type="ECO:0000256" key="1">
    <source>
        <dbReference type="ARBA" id="ARBA00004123"/>
    </source>
</evidence>
<evidence type="ECO:0000256" key="4">
    <source>
        <dbReference type="ARBA" id="ARBA00023163"/>
    </source>
</evidence>
<comment type="similarity">
    <text evidence="2">Belongs to the Mediator complex subunit 27 family.</text>
</comment>
<organism evidence="6 7">
    <name type="scientific">Acrobeloides nanus</name>
    <dbReference type="NCBI Taxonomy" id="290746"/>
    <lineage>
        <taxon>Eukaryota</taxon>
        <taxon>Metazoa</taxon>
        <taxon>Ecdysozoa</taxon>
        <taxon>Nematoda</taxon>
        <taxon>Chromadorea</taxon>
        <taxon>Rhabditida</taxon>
        <taxon>Tylenchina</taxon>
        <taxon>Cephalobomorpha</taxon>
        <taxon>Cephaloboidea</taxon>
        <taxon>Cephalobidae</taxon>
        <taxon>Acrobeloides</taxon>
    </lineage>
</organism>
<protein>
    <submittedName>
        <fullName evidence="7">Uncharacterized protein</fullName>
    </submittedName>
</protein>
<keyword evidence="5" id="KW-0539">Nucleus</keyword>